<feature type="region of interest" description="Disordered" evidence="1">
    <location>
        <begin position="369"/>
        <end position="449"/>
    </location>
</feature>
<feature type="region of interest" description="Disordered" evidence="1">
    <location>
        <begin position="303"/>
        <end position="323"/>
    </location>
</feature>
<dbReference type="EMBL" id="CP016279">
    <property type="protein sequence ID" value="ANP53426.1"/>
    <property type="molecule type" value="Genomic_DNA"/>
</dbReference>
<proteinExistence type="predicted"/>
<accession>A0A1B1B3M3</accession>
<feature type="compositionally biased region" description="Basic and acidic residues" evidence="1">
    <location>
        <begin position="1"/>
        <end position="16"/>
    </location>
</feature>
<name>A0A1B1B3M3_9ACTN</name>
<dbReference type="OrthoDB" id="7933390at2"/>
<keyword evidence="5" id="KW-1185">Reference proteome</keyword>
<dbReference type="EMBL" id="JAGGLP010000026">
    <property type="protein sequence ID" value="MBP2055125.1"/>
    <property type="molecule type" value="Genomic_DNA"/>
</dbReference>
<sequence length="449" mass="47610">MPRRHQADVPEPKGTESAHSWADLPDAALIARLRTPATSPPDDQGPGNPGARRKRIAAAAAELRRRRLPALLDYAALFAVEASVRALALEALQRAVLDIRTAPDTEPPPPHHPLLLVEDTARLWADSTRRGELSAEFLAWVDRTTHAFPGLPSDQPSSVDAGLVSWAYQQLPHQTQATVWHTVVQRDDALTAGLSLGVHPDRVPHLRRSALEDLRQAYVRLHAERSDNGHCHYFSSLLEAATRRIGAYPNDDLDRHMAVCHGCSRAHSDLTGVNARPGAVLAAALLPWGGAAFAAARRRRAGKARSVADSERMRGTAGHALPRAEKAPDLSWLRHAARKSPAVSVTAAAGILVAAAAALQLHVSGHNTGAAGPVPGSPARTAPHPTATPPPSPGAAPGTAEGTKPGSRSSAGEEHAAAKRRVRGHTPVRSHAPVVETFGVPPSCNSEQK</sequence>
<feature type="compositionally biased region" description="Basic residues" evidence="1">
    <location>
        <begin position="418"/>
        <end position="428"/>
    </location>
</feature>
<evidence type="ECO:0000313" key="4">
    <source>
        <dbReference type="Proteomes" id="UP000092659"/>
    </source>
</evidence>
<dbReference type="KEGG" id="sgs:AVL59_31295"/>
<reference evidence="2 4" key="1">
    <citation type="submission" date="2016-06" db="EMBL/GenBank/DDBJ databases">
        <title>Complete genome sequence of Streptomyces griseochromogenes ATCC 14511, the Blasticidin S producer.</title>
        <authorList>
            <person name="Wu L."/>
        </authorList>
    </citation>
    <scope>NUCLEOTIDE SEQUENCE [LARGE SCALE GENOMIC DNA]</scope>
    <source>
        <strain evidence="2 4">ATCC 14511</strain>
    </source>
</reference>
<evidence type="ECO:0000256" key="1">
    <source>
        <dbReference type="SAM" id="MobiDB-lite"/>
    </source>
</evidence>
<organism evidence="2 4">
    <name type="scientific">Streptomyces griseochromogenes</name>
    <dbReference type="NCBI Taxonomy" id="68214"/>
    <lineage>
        <taxon>Bacteria</taxon>
        <taxon>Bacillati</taxon>
        <taxon>Actinomycetota</taxon>
        <taxon>Actinomycetes</taxon>
        <taxon>Kitasatosporales</taxon>
        <taxon>Streptomycetaceae</taxon>
        <taxon>Streptomyces</taxon>
    </lineage>
</organism>
<protein>
    <submittedName>
        <fullName evidence="2">Uncharacterized protein</fullName>
    </submittedName>
</protein>
<dbReference type="STRING" id="68214.AVL59_31295"/>
<evidence type="ECO:0000313" key="3">
    <source>
        <dbReference type="EMBL" id="MBP2055125.1"/>
    </source>
</evidence>
<evidence type="ECO:0000313" key="2">
    <source>
        <dbReference type="EMBL" id="ANP53426.1"/>
    </source>
</evidence>
<feature type="compositionally biased region" description="Low complexity" evidence="1">
    <location>
        <begin position="395"/>
        <end position="406"/>
    </location>
</feature>
<evidence type="ECO:0000313" key="5">
    <source>
        <dbReference type="Proteomes" id="UP001519309"/>
    </source>
</evidence>
<dbReference type="AlphaFoldDB" id="A0A1B1B3M3"/>
<feature type="region of interest" description="Disordered" evidence="1">
    <location>
        <begin position="1"/>
        <end position="55"/>
    </location>
</feature>
<gene>
    <name evidence="2" type="ORF">AVL59_31295</name>
    <name evidence="3" type="ORF">J2Z21_008138</name>
</gene>
<dbReference type="Proteomes" id="UP000092659">
    <property type="component" value="Chromosome"/>
</dbReference>
<dbReference type="Proteomes" id="UP001519309">
    <property type="component" value="Unassembled WGS sequence"/>
</dbReference>
<dbReference type="RefSeq" id="WP_067311198.1">
    <property type="nucleotide sequence ID" value="NZ_CP016279.1"/>
</dbReference>
<reference evidence="3 5" key="2">
    <citation type="submission" date="2021-03" db="EMBL/GenBank/DDBJ databases">
        <title>Genomic Encyclopedia of Type Strains, Phase IV (KMG-IV): sequencing the most valuable type-strain genomes for metagenomic binning, comparative biology and taxonomic classification.</title>
        <authorList>
            <person name="Goeker M."/>
        </authorList>
    </citation>
    <scope>NUCLEOTIDE SEQUENCE [LARGE SCALE GENOMIC DNA]</scope>
    <source>
        <strain evidence="3 5">DSM 40499</strain>
    </source>
</reference>